<evidence type="ECO:0000313" key="3">
    <source>
        <dbReference type="EMBL" id="XCH10118.1"/>
    </source>
</evidence>
<reference evidence="3" key="1">
    <citation type="submission" date="2024-06" db="EMBL/GenBank/DDBJ databases">
        <title>Biodegradation of dimethachlon by Arthrobacter sp. K5: mechanistic insights and ecological implications.</title>
        <authorList>
            <person name="Hu S."/>
            <person name="Lu P."/>
        </authorList>
    </citation>
    <scope>NUCLEOTIDE SEQUENCE</scope>
    <source>
        <strain evidence="3">K5</strain>
    </source>
</reference>
<gene>
    <name evidence="3" type="ORF">ABRP34_14895</name>
</gene>
<comment type="similarity">
    <text evidence="1">Belongs to the FAH family.</text>
</comment>
<dbReference type="GO" id="GO:0046872">
    <property type="term" value="F:metal ion binding"/>
    <property type="evidence" value="ECO:0007669"/>
    <property type="project" value="UniProtKB-KW"/>
</dbReference>
<keyword evidence="2" id="KW-0479">Metal-binding</keyword>
<dbReference type="EMBL" id="CP159279">
    <property type="protein sequence ID" value="XCH10118.1"/>
    <property type="molecule type" value="Genomic_DNA"/>
</dbReference>
<dbReference type="InterPro" id="IPR036663">
    <property type="entry name" value="Fumarylacetoacetase_C_sf"/>
</dbReference>
<dbReference type="PANTHER" id="PTHR42796:SF7">
    <property type="entry name" value="2-DEHYDRO-3-DEOXY-D-ARABINONATE DEHYDRATASE"/>
    <property type="match status" value="1"/>
</dbReference>
<dbReference type="InterPro" id="IPR051121">
    <property type="entry name" value="FAH"/>
</dbReference>
<evidence type="ECO:0000256" key="1">
    <source>
        <dbReference type="ARBA" id="ARBA00010211"/>
    </source>
</evidence>
<name>A0AAU8EN37_9MICC</name>
<dbReference type="PANTHER" id="PTHR42796">
    <property type="entry name" value="FUMARYLACETOACETATE HYDROLASE DOMAIN-CONTAINING PROTEIN 2A-RELATED"/>
    <property type="match status" value="1"/>
</dbReference>
<sequence length="408" mass="43270">MTAPPIPGSSVPPATSVLPDDAGQALLVGRIWDPATGGPRVVALSGDSAVDLTRLAGTVSELLELPDPAAAVRAALLDPALGVQRWATADVVAASLAGDAARPYLLAPVDLQVIKACGVTFVDSMIERVIEERCAGDAARAAEMRELVGKALGGSIATVRPGSPEAAEAKRVLIAEGLWSQYLEVGIGPDPEVFTKAPVLSSVGLGAGIGIPRFSSWNNPEPELVLIVTSRGEVVGATLGNDVNLRDVEGRSALLLGKAKDNNASSALGPLIRLFDGSFTVDTLREEEILLRVEGLDGYLLEGRNTLARISRPFEELVAATRGRHHQYPDGFALFTGTLFAPTQDRDEPGQGFTHKRGDVVTIRSRHLGALINRVGTAEELPEWTFGLRQLFGYLAEQRQVELAQMQE</sequence>
<organism evidence="3">
    <name type="scientific">Arthrobacter sp. K5</name>
    <dbReference type="NCBI Taxonomy" id="2839623"/>
    <lineage>
        <taxon>Bacteria</taxon>
        <taxon>Bacillati</taxon>
        <taxon>Actinomycetota</taxon>
        <taxon>Actinomycetes</taxon>
        <taxon>Micrococcales</taxon>
        <taxon>Micrococcaceae</taxon>
        <taxon>Arthrobacter</taxon>
    </lineage>
</organism>
<dbReference type="SUPFAM" id="SSF56529">
    <property type="entry name" value="FAH"/>
    <property type="match status" value="1"/>
</dbReference>
<keyword evidence="3" id="KW-0378">Hydrolase</keyword>
<protein>
    <submittedName>
        <fullName evidence="3">Fumarylacetoacetate hydrolase family protein</fullName>
    </submittedName>
</protein>
<proteinExistence type="inferred from homology"/>
<dbReference type="RefSeq" id="WP_353710782.1">
    <property type="nucleotide sequence ID" value="NZ_CP159279.1"/>
</dbReference>
<dbReference type="AlphaFoldDB" id="A0AAU8EN37"/>
<accession>A0AAU8EN37</accession>
<evidence type="ECO:0000256" key="2">
    <source>
        <dbReference type="ARBA" id="ARBA00022723"/>
    </source>
</evidence>
<dbReference type="GO" id="GO:0016787">
    <property type="term" value="F:hydrolase activity"/>
    <property type="evidence" value="ECO:0007669"/>
    <property type="project" value="UniProtKB-KW"/>
</dbReference>
<dbReference type="Gene3D" id="3.90.850.10">
    <property type="entry name" value="Fumarylacetoacetase-like, C-terminal domain"/>
    <property type="match status" value="1"/>
</dbReference>